<feature type="transmembrane region" description="Helical" evidence="1">
    <location>
        <begin position="318"/>
        <end position="335"/>
    </location>
</feature>
<proteinExistence type="predicted"/>
<reference evidence="2" key="1">
    <citation type="submission" date="2023-04" db="EMBL/GenBank/DDBJ databases">
        <title>Aspergillus oryzae NBRC 4228.</title>
        <authorList>
            <person name="Ichikawa N."/>
            <person name="Sato H."/>
            <person name="Tonouchi N."/>
        </authorList>
    </citation>
    <scope>NUCLEOTIDE SEQUENCE</scope>
    <source>
        <strain evidence="2">NBRC 4228</strain>
    </source>
</reference>
<organism evidence="2 3">
    <name type="scientific">Aspergillus oryzae</name>
    <name type="common">Yellow koji mold</name>
    <dbReference type="NCBI Taxonomy" id="5062"/>
    <lineage>
        <taxon>Eukaryota</taxon>
        <taxon>Fungi</taxon>
        <taxon>Dikarya</taxon>
        <taxon>Ascomycota</taxon>
        <taxon>Pezizomycotina</taxon>
        <taxon>Eurotiomycetes</taxon>
        <taxon>Eurotiomycetidae</taxon>
        <taxon>Eurotiales</taxon>
        <taxon>Aspergillaceae</taxon>
        <taxon>Aspergillus</taxon>
        <taxon>Aspergillus subgen. Circumdati</taxon>
    </lineage>
</organism>
<feature type="transmembrane region" description="Helical" evidence="1">
    <location>
        <begin position="279"/>
        <end position="297"/>
    </location>
</feature>
<keyword evidence="1" id="KW-0472">Membrane</keyword>
<protein>
    <submittedName>
        <fullName evidence="2">Unnamed protein product</fullName>
    </submittedName>
</protein>
<dbReference type="Proteomes" id="UP001165205">
    <property type="component" value="Unassembled WGS sequence"/>
</dbReference>
<keyword evidence="1" id="KW-0812">Transmembrane</keyword>
<feature type="transmembrane region" description="Helical" evidence="1">
    <location>
        <begin position="209"/>
        <end position="228"/>
    </location>
</feature>
<feature type="transmembrane region" description="Helical" evidence="1">
    <location>
        <begin position="249"/>
        <end position="267"/>
    </location>
</feature>
<evidence type="ECO:0000256" key="1">
    <source>
        <dbReference type="SAM" id="Phobius"/>
    </source>
</evidence>
<feature type="transmembrane region" description="Helical" evidence="1">
    <location>
        <begin position="449"/>
        <end position="468"/>
    </location>
</feature>
<accession>A0AAN4YT09</accession>
<feature type="transmembrane region" description="Helical" evidence="1">
    <location>
        <begin position="401"/>
        <end position="428"/>
    </location>
</feature>
<name>A0AAN4YT09_ASPOZ</name>
<dbReference type="EMBL" id="BSYA01000118">
    <property type="protein sequence ID" value="GMG33422.1"/>
    <property type="molecule type" value="Genomic_DNA"/>
</dbReference>
<keyword evidence="1" id="KW-1133">Transmembrane helix</keyword>
<evidence type="ECO:0000313" key="2">
    <source>
        <dbReference type="EMBL" id="GMG33422.1"/>
    </source>
</evidence>
<sequence length="519" mass="58028">MMTSKPKSPSSLFTMPRLANLRTGSTDYEYGQLPYNHTPDGERMLLSFTLYSPSKFVTTNVSSGDVANCKFPSIPKKMDERWKRNATWGIIGTAFFLMVSFTGVAIAFTVVFAVKSPNVGGYRSDSPEYALYKNTRFEECYRAPGSTTNCTAMRVALNSSTITGFGYLRSSAVLNENNSSEWCEAVSCFNDYKVIPSTPRDSAMWPTLLTSWATCAGFLVGSLFQLLLQQKALYSPRNKPCKGLGEVHWYSWLFIGYDLVSFIWWWVSFGKLAAAPESAATPFIVGWVIPWKYAGLFRYHPFSCAFGTNRRGKNVARGIFYILAVIQWIASWYVIHINLPSLTAPGPGWGLRAPDPSYDCVQSQIDAAPGASTCSATQICSRNWLFVDFGFHLLYLNANPLIAIGLIFLALTLLALSPLAMMIFACFLRDKSPSLSPRSMLRWADPGPIAIISLLSVFEIITGCILVVDMVKRLNGTPDATVAFDWECQAIHVALSPWRYYIDLDYERGWRIAKLWFNS</sequence>
<feature type="transmembrane region" description="Helical" evidence="1">
    <location>
        <begin position="86"/>
        <end position="114"/>
    </location>
</feature>
<gene>
    <name evidence="2" type="ORF">Aory04_000895200</name>
</gene>
<evidence type="ECO:0000313" key="3">
    <source>
        <dbReference type="Proteomes" id="UP001165205"/>
    </source>
</evidence>
<dbReference type="AlphaFoldDB" id="A0AAN4YT09"/>
<comment type="caution">
    <text evidence="2">The sequence shown here is derived from an EMBL/GenBank/DDBJ whole genome shotgun (WGS) entry which is preliminary data.</text>
</comment>